<dbReference type="InterPro" id="IPR036005">
    <property type="entry name" value="Creatinase/aminopeptidase-like"/>
</dbReference>
<keyword evidence="9" id="KW-0464">Manganese</keyword>
<evidence type="ECO:0000256" key="4">
    <source>
        <dbReference type="ARBA" id="ARBA00012574"/>
    </source>
</evidence>
<evidence type="ECO:0000313" key="11">
    <source>
        <dbReference type="EMBL" id="MDI9859733.1"/>
    </source>
</evidence>
<evidence type="ECO:0000313" key="12">
    <source>
        <dbReference type="Proteomes" id="UP001236507"/>
    </source>
</evidence>
<evidence type="ECO:0000256" key="3">
    <source>
        <dbReference type="ARBA" id="ARBA00008766"/>
    </source>
</evidence>
<dbReference type="Pfam" id="PF05195">
    <property type="entry name" value="AMP_N"/>
    <property type="match status" value="1"/>
</dbReference>
<keyword evidence="6" id="KW-0479">Metal-binding</keyword>
<keyword evidence="12" id="KW-1185">Reference proteome</keyword>
<dbReference type="InterPro" id="IPR000994">
    <property type="entry name" value="Pept_M24"/>
</dbReference>
<evidence type="ECO:0000256" key="1">
    <source>
        <dbReference type="ARBA" id="ARBA00001424"/>
    </source>
</evidence>
<dbReference type="SUPFAM" id="SSF53092">
    <property type="entry name" value="Creatinase/prolidase N-terminal domain"/>
    <property type="match status" value="1"/>
</dbReference>
<dbReference type="InterPro" id="IPR001131">
    <property type="entry name" value="Peptidase_M24B_aminopep-P_CS"/>
</dbReference>
<keyword evidence="8" id="KW-0482">Metalloprotease</keyword>
<dbReference type="SMART" id="SM01011">
    <property type="entry name" value="AMP_N"/>
    <property type="match status" value="1"/>
</dbReference>
<dbReference type="InterPro" id="IPR029149">
    <property type="entry name" value="Creatin/AminoP/Spt16_N"/>
</dbReference>
<dbReference type="PANTHER" id="PTHR43226">
    <property type="entry name" value="XAA-PRO AMINOPEPTIDASE 3"/>
    <property type="match status" value="1"/>
</dbReference>
<dbReference type="PRINTS" id="PR00599">
    <property type="entry name" value="MAPEPTIDASE"/>
</dbReference>
<dbReference type="EMBL" id="JASHIF010000009">
    <property type="protein sequence ID" value="MDI9859733.1"/>
    <property type="molecule type" value="Genomic_DNA"/>
</dbReference>
<proteinExistence type="inferred from homology"/>
<dbReference type="SUPFAM" id="SSF55920">
    <property type="entry name" value="Creatinase/aminopeptidase"/>
    <property type="match status" value="1"/>
</dbReference>
<reference evidence="11 12" key="1">
    <citation type="submission" date="2023-05" db="EMBL/GenBank/DDBJ databases">
        <title>Novel species of genus Flectobacillus isolated from stream in China.</title>
        <authorList>
            <person name="Lu H."/>
        </authorList>
    </citation>
    <scope>NUCLEOTIDE SEQUENCE [LARGE SCALE GENOMIC DNA]</scope>
    <source>
        <strain evidence="11 12">KCTC 42575</strain>
    </source>
</reference>
<gene>
    <name evidence="11" type="ORF">QM524_10985</name>
</gene>
<evidence type="ECO:0000256" key="7">
    <source>
        <dbReference type="ARBA" id="ARBA00022801"/>
    </source>
</evidence>
<dbReference type="Gene3D" id="3.90.230.10">
    <property type="entry name" value="Creatinase/methionine aminopeptidase superfamily"/>
    <property type="match status" value="1"/>
</dbReference>
<comment type="similarity">
    <text evidence="3">Belongs to the peptidase M24B family.</text>
</comment>
<comment type="cofactor">
    <cofactor evidence="2">
        <name>Mn(2+)</name>
        <dbReference type="ChEBI" id="CHEBI:29035"/>
    </cofactor>
</comment>
<protein>
    <recommendedName>
        <fullName evidence="4">Xaa-Pro aminopeptidase</fullName>
        <ecNumber evidence="4">3.4.11.9</ecNumber>
    </recommendedName>
</protein>
<evidence type="ECO:0000256" key="8">
    <source>
        <dbReference type="ARBA" id="ARBA00023049"/>
    </source>
</evidence>
<dbReference type="EC" id="3.4.11.9" evidence="4"/>
<dbReference type="Proteomes" id="UP001236507">
    <property type="component" value="Unassembled WGS sequence"/>
</dbReference>
<evidence type="ECO:0000259" key="10">
    <source>
        <dbReference type="SMART" id="SM01011"/>
    </source>
</evidence>
<dbReference type="InterPro" id="IPR007865">
    <property type="entry name" value="Aminopep_P_N"/>
</dbReference>
<evidence type="ECO:0000256" key="6">
    <source>
        <dbReference type="ARBA" id="ARBA00022723"/>
    </source>
</evidence>
<comment type="caution">
    <text evidence="11">The sequence shown here is derived from an EMBL/GenBank/DDBJ whole genome shotgun (WGS) entry which is preliminary data.</text>
</comment>
<dbReference type="InterPro" id="IPR052433">
    <property type="entry name" value="X-Pro_dipept-like"/>
</dbReference>
<name>A0ABT6Y845_9BACT</name>
<dbReference type="InterPro" id="IPR001714">
    <property type="entry name" value="Pept_M24_MAP"/>
</dbReference>
<keyword evidence="7" id="KW-0378">Hydrolase</keyword>
<feature type="domain" description="Aminopeptidase P N-terminal" evidence="10">
    <location>
        <begin position="6"/>
        <end position="142"/>
    </location>
</feature>
<accession>A0ABT6Y845</accession>
<dbReference type="Gene3D" id="3.40.350.10">
    <property type="entry name" value="Creatinase/prolidase N-terminal domain"/>
    <property type="match status" value="1"/>
</dbReference>
<organism evidence="11 12">
    <name type="scientific">Flectobacillus roseus</name>
    <dbReference type="NCBI Taxonomy" id="502259"/>
    <lineage>
        <taxon>Bacteria</taxon>
        <taxon>Pseudomonadati</taxon>
        <taxon>Bacteroidota</taxon>
        <taxon>Cytophagia</taxon>
        <taxon>Cytophagales</taxon>
        <taxon>Flectobacillaceae</taxon>
        <taxon>Flectobacillus</taxon>
    </lineage>
</organism>
<dbReference type="RefSeq" id="WP_283344617.1">
    <property type="nucleotide sequence ID" value="NZ_JASHIF010000009.1"/>
</dbReference>
<keyword evidence="11" id="KW-0031">Aminopeptidase</keyword>
<sequence>MKYLPIDSQLFVTNRARLNQLLKPKSIAIFNSNDIMPTNADGTMGFRQNSDLFYLSGIDQEETIVLLFPDAPDPRMREILFLRETSDLIAVWEGYKYTKEHAREVSGIQTIYWTSQFEQILTTLVFEADAIYLNTNEHIRNSSEVQTRDAKFINWVKERYPLHRLERVAPLMHHLRVIKSPVEIAQLNEAIRITELGFRRLLNFVKPGVTEYEVEAELIHEFVRNRSKGFAYQPIIASGANACVLHYIENSRICKDGDLLLLDVAAEYANYNADLTRTIPVNGRFTARQRAVYDAVHRAFKFAKSIMQVGVLWSEYQHEVEMFIESELIGLGLFDKTDVKNQNPESPLFKKYFMHGTSHHLGLDVHDVWNRYRRFEEGMVFTIEPGIYIQEEGLGVRLENNILVTQDSNIDLMGSIPMDADEIESLMNA</sequence>
<dbReference type="Pfam" id="PF00557">
    <property type="entry name" value="Peptidase_M24"/>
    <property type="match status" value="1"/>
</dbReference>
<evidence type="ECO:0000256" key="2">
    <source>
        <dbReference type="ARBA" id="ARBA00001936"/>
    </source>
</evidence>
<dbReference type="PANTHER" id="PTHR43226:SF4">
    <property type="entry name" value="XAA-PRO AMINOPEPTIDASE 3"/>
    <property type="match status" value="1"/>
</dbReference>
<evidence type="ECO:0000256" key="5">
    <source>
        <dbReference type="ARBA" id="ARBA00022670"/>
    </source>
</evidence>
<keyword evidence="5" id="KW-0645">Protease</keyword>
<dbReference type="PROSITE" id="PS00491">
    <property type="entry name" value="PROLINE_PEPTIDASE"/>
    <property type="match status" value="1"/>
</dbReference>
<dbReference type="GO" id="GO:0004177">
    <property type="term" value="F:aminopeptidase activity"/>
    <property type="evidence" value="ECO:0007669"/>
    <property type="project" value="UniProtKB-KW"/>
</dbReference>
<evidence type="ECO:0000256" key="9">
    <source>
        <dbReference type="ARBA" id="ARBA00023211"/>
    </source>
</evidence>
<comment type="catalytic activity">
    <reaction evidence="1">
        <text>Release of any N-terminal amino acid, including proline, that is linked to proline, even from a dipeptide or tripeptide.</text>
        <dbReference type="EC" id="3.4.11.9"/>
    </reaction>
</comment>